<reference evidence="2 3" key="1">
    <citation type="submission" date="2019-03" db="EMBL/GenBank/DDBJ databases">
        <title>First draft genome of Liparis tanakae, snailfish: a comprehensive survey of snailfish specific genes.</title>
        <authorList>
            <person name="Kim W."/>
            <person name="Song I."/>
            <person name="Jeong J.-H."/>
            <person name="Kim D."/>
            <person name="Kim S."/>
            <person name="Ryu S."/>
            <person name="Song J.Y."/>
            <person name="Lee S.K."/>
        </authorList>
    </citation>
    <scope>NUCLEOTIDE SEQUENCE [LARGE SCALE GENOMIC DNA]</scope>
    <source>
        <tissue evidence="2">Muscle</tissue>
    </source>
</reference>
<evidence type="ECO:0000256" key="1">
    <source>
        <dbReference type="SAM" id="MobiDB-lite"/>
    </source>
</evidence>
<evidence type="ECO:0000313" key="2">
    <source>
        <dbReference type="EMBL" id="TNN52854.1"/>
    </source>
</evidence>
<sequence>MSLPKIFRTPGTDSWLDSSAGSSAAWRSPAGVAPPSVWLRRPLPGLRLNTAERRLCRRILLLAGCRMPALSVERTVRSELLDLRRQTPVENQNVVQRRKQQRRVRSEKRAAEESRSIVVPVRPAECPPVSLTRTEWGGDRLQLETRRAAAAVCGSDTATRLPWLVLVPLVAAERAETLTELPGSPGLLFCFCRHVFSPVRHAAALTARSDTRPQINRQVVDILVGQNQEYEDVT</sequence>
<accession>A0A4Z2GJ83</accession>
<dbReference type="EMBL" id="SRLO01000534">
    <property type="protein sequence ID" value="TNN52854.1"/>
    <property type="molecule type" value="Genomic_DNA"/>
</dbReference>
<comment type="caution">
    <text evidence="2">The sequence shown here is derived from an EMBL/GenBank/DDBJ whole genome shotgun (WGS) entry which is preliminary data.</text>
</comment>
<evidence type="ECO:0000313" key="3">
    <source>
        <dbReference type="Proteomes" id="UP000314294"/>
    </source>
</evidence>
<dbReference type="AlphaFoldDB" id="A0A4Z2GJ83"/>
<dbReference type="Proteomes" id="UP000314294">
    <property type="component" value="Unassembled WGS sequence"/>
</dbReference>
<proteinExistence type="predicted"/>
<gene>
    <name evidence="2" type="ORF">EYF80_036954</name>
</gene>
<organism evidence="2 3">
    <name type="scientific">Liparis tanakae</name>
    <name type="common">Tanaka's snailfish</name>
    <dbReference type="NCBI Taxonomy" id="230148"/>
    <lineage>
        <taxon>Eukaryota</taxon>
        <taxon>Metazoa</taxon>
        <taxon>Chordata</taxon>
        <taxon>Craniata</taxon>
        <taxon>Vertebrata</taxon>
        <taxon>Euteleostomi</taxon>
        <taxon>Actinopterygii</taxon>
        <taxon>Neopterygii</taxon>
        <taxon>Teleostei</taxon>
        <taxon>Neoteleostei</taxon>
        <taxon>Acanthomorphata</taxon>
        <taxon>Eupercaria</taxon>
        <taxon>Perciformes</taxon>
        <taxon>Cottioidei</taxon>
        <taxon>Cottales</taxon>
        <taxon>Liparidae</taxon>
        <taxon>Liparis</taxon>
    </lineage>
</organism>
<protein>
    <submittedName>
        <fullName evidence="2">Uncharacterized protein</fullName>
    </submittedName>
</protein>
<feature type="region of interest" description="Disordered" evidence="1">
    <location>
        <begin position="90"/>
        <end position="109"/>
    </location>
</feature>
<feature type="compositionally biased region" description="Basic residues" evidence="1">
    <location>
        <begin position="96"/>
        <end position="106"/>
    </location>
</feature>
<name>A0A4Z2GJ83_9TELE</name>
<keyword evidence="3" id="KW-1185">Reference proteome</keyword>